<proteinExistence type="predicted"/>
<keyword evidence="2" id="KW-1185">Reference proteome</keyword>
<accession>A0A0E9N5X2</accession>
<dbReference type="Proteomes" id="UP000033121">
    <property type="component" value="Unassembled WGS sequence"/>
</dbReference>
<dbReference type="RefSeq" id="WP_046371377.1">
    <property type="nucleotide sequence ID" value="NZ_BBWV01000005.1"/>
</dbReference>
<evidence type="ECO:0000313" key="1">
    <source>
        <dbReference type="EMBL" id="GAO45357.1"/>
    </source>
</evidence>
<organism evidence="1 2">
    <name type="scientific">Flavihumibacter petaseus NBRC 106054</name>
    <dbReference type="NCBI Taxonomy" id="1220578"/>
    <lineage>
        <taxon>Bacteria</taxon>
        <taxon>Pseudomonadati</taxon>
        <taxon>Bacteroidota</taxon>
        <taxon>Chitinophagia</taxon>
        <taxon>Chitinophagales</taxon>
        <taxon>Chitinophagaceae</taxon>
        <taxon>Flavihumibacter</taxon>
    </lineage>
</organism>
<comment type="caution">
    <text evidence="1">The sequence shown here is derived from an EMBL/GenBank/DDBJ whole genome shotgun (WGS) entry which is preliminary data.</text>
</comment>
<gene>
    <name evidence="1" type="ORF">FPE01S_05_00540</name>
</gene>
<dbReference type="STRING" id="1220578.FPE01S_05_00540"/>
<dbReference type="EMBL" id="BBWV01000005">
    <property type="protein sequence ID" value="GAO45357.1"/>
    <property type="molecule type" value="Genomic_DNA"/>
</dbReference>
<name>A0A0E9N5X2_9BACT</name>
<protein>
    <submittedName>
        <fullName evidence="1">Uncharacterized protein</fullName>
    </submittedName>
</protein>
<dbReference type="OrthoDB" id="1358056at2"/>
<dbReference type="AlphaFoldDB" id="A0A0E9N5X2"/>
<reference evidence="1 2" key="1">
    <citation type="submission" date="2015-04" db="EMBL/GenBank/DDBJ databases">
        <title>Whole genome shotgun sequence of Flavihumibacter petaseus NBRC 106054.</title>
        <authorList>
            <person name="Miyazawa S."/>
            <person name="Hosoyama A."/>
            <person name="Hashimoto M."/>
            <person name="Noguchi M."/>
            <person name="Tsuchikane K."/>
            <person name="Ohji S."/>
            <person name="Yamazoe A."/>
            <person name="Ichikawa N."/>
            <person name="Kimura A."/>
            <person name="Fujita N."/>
        </authorList>
    </citation>
    <scope>NUCLEOTIDE SEQUENCE [LARGE SCALE GENOMIC DNA]</scope>
    <source>
        <strain evidence="1 2">NBRC 106054</strain>
    </source>
</reference>
<evidence type="ECO:0000313" key="2">
    <source>
        <dbReference type="Proteomes" id="UP000033121"/>
    </source>
</evidence>
<sequence>MSCILTISGRNFDIDQFIDKSNLKPFRKSYKGQPRFKTKPDGAKLTQSSISIETSKADFDNLTKQISDTVRYLKRNKDNLVHIATFKGIDHAVLDFGVDLRIDKVKVLTQSDTFPNALLKLAGDLGLDIELSIYPVDLQSNLERRRTNA</sequence>